<dbReference type="EMBL" id="FNGY01000001">
    <property type="protein sequence ID" value="SDL58968.1"/>
    <property type="molecule type" value="Genomic_DNA"/>
</dbReference>
<evidence type="ECO:0000313" key="2">
    <source>
        <dbReference type="Proteomes" id="UP000183200"/>
    </source>
</evidence>
<accession>A0A1G9LAH1</accession>
<reference evidence="2" key="1">
    <citation type="submission" date="2016-10" db="EMBL/GenBank/DDBJ databases">
        <authorList>
            <person name="Varghese N."/>
            <person name="Submissions S."/>
        </authorList>
    </citation>
    <scope>NUCLEOTIDE SEQUENCE [LARGE SCALE GENOMIC DNA]</scope>
    <source>
        <strain evidence="2">DSM 19110</strain>
    </source>
</reference>
<sequence length="153" mass="17626">MNNRIKPLYRKENKVSLSNKYNVSTGSEYRYQRHSKAFLNDDRNHKSMTSGKYGYDYTPLFKFLLSKVGSDWDKIYAEAKARLNDPEPIFWMVALQESERRSIVRLGDSTYYSGLFVDDDGILAIVNPNIGSSELPDPHRGETISFNGLLMDK</sequence>
<gene>
    <name evidence="1" type="ORF">SAMN05421820_101828</name>
</gene>
<dbReference type="RefSeq" id="WP_074604817.1">
    <property type="nucleotide sequence ID" value="NZ_FNGY01000001.1"/>
</dbReference>
<organism evidence="1 2">
    <name type="scientific">Pedobacter steynii</name>
    <dbReference type="NCBI Taxonomy" id="430522"/>
    <lineage>
        <taxon>Bacteria</taxon>
        <taxon>Pseudomonadati</taxon>
        <taxon>Bacteroidota</taxon>
        <taxon>Sphingobacteriia</taxon>
        <taxon>Sphingobacteriales</taxon>
        <taxon>Sphingobacteriaceae</taxon>
        <taxon>Pedobacter</taxon>
    </lineage>
</organism>
<keyword evidence="2" id="KW-1185">Reference proteome</keyword>
<proteinExistence type="predicted"/>
<dbReference type="AlphaFoldDB" id="A0A1G9LAH1"/>
<protein>
    <submittedName>
        <fullName evidence="1">Uncharacterized protein</fullName>
    </submittedName>
</protein>
<dbReference type="OrthoDB" id="450143at2"/>
<dbReference type="Proteomes" id="UP000183200">
    <property type="component" value="Unassembled WGS sequence"/>
</dbReference>
<name>A0A1G9LAH1_9SPHI</name>
<evidence type="ECO:0000313" key="1">
    <source>
        <dbReference type="EMBL" id="SDL58968.1"/>
    </source>
</evidence>